<reference evidence="2" key="1">
    <citation type="journal article" date="2014" name="Front. Microbiol.">
        <title>High frequency of phylogenetically diverse reductive dehalogenase-homologous genes in deep subseafloor sedimentary metagenomes.</title>
        <authorList>
            <person name="Kawai M."/>
            <person name="Futagami T."/>
            <person name="Toyoda A."/>
            <person name="Takaki Y."/>
            <person name="Nishi S."/>
            <person name="Hori S."/>
            <person name="Arai W."/>
            <person name="Tsubouchi T."/>
            <person name="Morono Y."/>
            <person name="Uchiyama I."/>
            <person name="Ito T."/>
            <person name="Fujiyama A."/>
            <person name="Inagaki F."/>
            <person name="Takami H."/>
        </authorList>
    </citation>
    <scope>NUCLEOTIDE SEQUENCE</scope>
    <source>
        <strain evidence="2">Expedition CK06-06</strain>
    </source>
</reference>
<feature type="non-terminal residue" evidence="2">
    <location>
        <position position="1"/>
    </location>
</feature>
<dbReference type="SUPFAM" id="SSF46689">
    <property type="entry name" value="Homeodomain-like"/>
    <property type="match status" value="1"/>
</dbReference>
<feature type="domain" description="DNA binding HTH" evidence="1">
    <location>
        <begin position="34"/>
        <end position="72"/>
    </location>
</feature>
<dbReference type="PRINTS" id="PR01590">
    <property type="entry name" value="HTHFIS"/>
</dbReference>
<dbReference type="InterPro" id="IPR009057">
    <property type="entry name" value="Homeodomain-like_sf"/>
</dbReference>
<dbReference type="Pfam" id="PF02954">
    <property type="entry name" value="HTH_8"/>
    <property type="match status" value="1"/>
</dbReference>
<dbReference type="EMBL" id="BARS01024727">
    <property type="protein sequence ID" value="GAG11216.1"/>
    <property type="molecule type" value="Genomic_DNA"/>
</dbReference>
<dbReference type="InterPro" id="IPR002197">
    <property type="entry name" value="HTH_Fis"/>
</dbReference>
<comment type="caution">
    <text evidence="2">The sequence shown here is derived from an EMBL/GenBank/DDBJ whole genome shotgun (WGS) entry which is preliminary data.</text>
</comment>
<organism evidence="2">
    <name type="scientific">marine sediment metagenome</name>
    <dbReference type="NCBI Taxonomy" id="412755"/>
    <lineage>
        <taxon>unclassified sequences</taxon>
        <taxon>metagenomes</taxon>
        <taxon>ecological metagenomes</taxon>
    </lineage>
</organism>
<accession>X0WET0</accession>
<gene>
    <name evidence="2" type="ORF">S01H1_39208</name>
</gene>
<evidence type="ECO:0000259" key="1">
    <source>
        <dbReference type="Pfam" id="PF02954"/>
    </source>
</evidence>
<protein>
    <recommendedName>
        <fullName evidence="1">DNA binding HTH domain-containing protein</fullName>
    </recommendedName>
</protein>
<name>X0WET0_9ZZZZ</name>
<evidence type="ECO:0000313" key="2">
    <source>
        <dbReference type="EMBL" id="GAG11216.1"/>
    </source>
</evidence>
<dbReference type="AlphaFoldDB" id="X0WET0"/>
<dbReference type="Gene3D" id="1.10.10.60">
    <property type="entry name" value="Homeodomain-like"/>
    <property type="match status" value="1"/>
</dbReference>
<proteinExistence type="predicted"/>
<dbReference type="GO" id="GO:0043565">
    <property type="term" value="F:sequence-specific DNA binding"/>
    <property type="evidence" value="ECO:0007669"/>
    <property type="project" value="InterPro"/>
</dbReference>
<sequence>LGIPGRRNAENIDSIVSELIESGIPELLEVTRGRIEKLLLIKVMSMVGDNQGKAAKKLGISRNTLRKMLAKYGIISPYNTTSRRRQ</sequence>